<dbReference type="InterPro" id="IPR006115">
    <property type="entry name" value="6PGDH_NADP-bd"/>
</dbReference>
<dbReference type="RefSeq" id="WP_216323138.1">
    <property type="nucleotide sequence ID" value="NZ_JAHKRT010000003.1"/>
</dbReference>
<accession>A0ABS6BHS2</accession>
<evidence type="ECO:0000259" key="3">
    <source>
        <dbReference type="Pfam" id="PF03446"/>
    </source>
</evidence>
<keyword evidence="2" id="KW-0520">NAD</keyword>
<evidence type="ECO:0000259" key="4">
    <source>
        <dbReference type="Pfam" id="PF14833"/>
    </source>
</evidence>
<feature type="domain" description="6-phosphogluconate dehydrogenase NADP-binding" evidence="3">
    <location>
        <begin position="9"/>
        <end position="168"/>
    </location>
</feature>
<evidence type="ECO:0000256" key="1">
    <source>
        <dbReference type="ARBA" id="ARBA00023002"/>
    </source>
</evidence>
<dbReference type="Pfam" id="PF03446">
    <property type="entry name" value="NAD_binding_2"/>
    <property type="match status" value="1"/>
</dbReference>
<dbReference type="EMBL" id="JAHKRT010000003">
    <property type="protein sequence ID" value="MBU3077734.1"/>
    <property type="molecule type" value="Genomic_DNA"/>
</dbReference>
<dbReference type="PANTHER" id="PTHR43580">
    <property type="entry name" value="OXIDOREDUCTASE GLYR1-RELATED"/>
    <property type="match status" value="1"/>
</dbReference>
<dbReference type="InterPro" id="IPR051265">
    <property type="entry name" value="HIBADH-related_NP60_sf"/>
</dbReference>
<keyword evidence="1" id="KW-0560">Oxidoreductase</keyword>
<dbReference type="PANTHER" id="PTHR43580:SF2">
    <property type="entry name" value="CYTOKINE-LIKE NUCLEAR FACTOR N-PAC"/>
    <property type="match status" value="1"/>
</dbReference>
<keyword evidence="6" id="KW-1185">Reference proteome</keyword>
<dbReference type="InterPro" id="IPR029154">
    <property type="entry name" value="HIBADH-like_NADP-bd"/>
</dbReference>
<organism evidence="5 6">
    <name type="scientific">Sphingomonas quercus</name>
    <dbReference type="NCBI Taxonomy" id="2842451"/>
    <lineage>
        <taxon>Bacteria</taxon>
        <taxon>Pseudomonadati</taxon>
        <taxon>Pseudomonadota</taxon>
        <taxon>Alphaproteobacteria</taxon>
        <taxon>Sphingomonadales</taxon>
        <taxon>Sphingomonadaceae</taxon>
        <taxon>Sphingomonas</taxon>
    </lineage>
</organism>
<protein>
    <submittedName>
        <fullName evidence="5">NAD(P)-dependent oxidoreductase</fullName>
    </submittedName>
</protein>
<sequence>MGREARAMRIGFLGLGRMGTAIALNLLRAGHEVAVWNRSPDKADALAAAGAEVAATPRAAAEGREIVFSMLSDDAALHAVLRRADGLLAGLGEGALHVSLSTIGVATADHAVDLHVERGQHYISAPVFGRPDAAAAAQLTIVAAGPAADIDRAQPLLDAIGRRTFRVGTRPSAANLVKLSGNFLILAAIEAMAEAMALAEKSGVAPALLLEVLTDTHFNAPVYRNYGALLLEQRFRPAAFAAPLGLKDMKLAGAAAEAARVPMPFLALLREQLVETLVKEGEDVDWSAIGLTVARNAGLNR</sequence>
<proteinExistence type="predicted"/>
<gene>
    <name evidence="5" type="ORF">KOF26_07635</name>
</gene>
<evidence type="ECO:0000313" key="5">
    <source>
        <dbReference type="EMBL" id="MBU3077734.1"/>
    </source>
</evidence>
<name>A0ABS6BHS2_9SPHN</name>
<evidence type="ECO:0000313" key="6">
    <source>
        <dbReference type="Proteomes" id="UP000776276"/>
    </source>
</evidence>
<dbReference type="PIRSF" id="PIRSF000103">
    <property type="entry name" value="HIBADH"/>
    <property type="match status" value="1"/>
</dbReference>
<dbReference type="InterPro" id="IPR015815">
    <property type="entry name" value="HIBADH-related"/>
</dbReference>
<dbReference type="Pfam" id="PF14833">
    <property type="entry name" value="NAD_binding_11"/>
    <property type="match status" value="1"/>
</dbReference>
<comment type="caution">
    <text evidence="5">The sequence shown here is derived from an EMBL/GenBank/DDBJ whole genome shotgun (WGS) entry which is preliminary data.</text>
</comment>
<feature type="domain" description="3-hydroxyisobutyrate dehydrogenase-like NAD-binding" evidence="4">
    <location>
        <begin position="173"/>
        <end position="289"/>
    </location>
</feature>
<reference evidence="5 6" key="1">
    <citation type="submission" date="2021-06" db="EMBL/GenBank/DDBJ databases">
        <title>Sphingomonas sp. XMGL2, whole genome shotgun sequencing project.</title>
        <authorList>
            <person name="Zhao G."/>
            <person name="Shen L."/>
        </authorList>
    </citation>
    <scope>NUCLEOTIDE SEQUENCE [LARGE SCALE GENOMIC DNA]</scope>
    <source>
        <strain evidence="5 6">XMGL2</strain>
    </source>
</reference>
<evidence type="ECO:0000256" key="2">
    <source>
        <dbReference type="ARBA" id="ARBA00023027"/>
    </source>
</evidence>
<dbReference type="Proteomes" id="UP000776276">
    <property type="component" value="Unassembled WGS sequence"/>
</dbReference>